<dbReference type="InterPro" id="IPR003661">
    <property type="entry name" value="HisK_dim/P_dom"/>
</dbReference>
<dbReference type="Pfam" id="PF02518">
    <property type="entry name" value="HATPase_c"/>
    <property type="match status" value="1"/>
</dbReference>
<evidence type="ECO:0000256" key="1">
    <source>
        <dbReference type="ARBA" id="ARBA00000085"/>
    </source>
</evidence>
<evidence type="ECO:0000256" key="4">
    <source>
        <dbReference type="ARBA" id="ARBA00022475"/>
    </source>
</evidence>
<keyword evidence="8" id="KW-0418">Kinase</keyword>
<dbReference type="EC" id="2.7.13.3" evidence="3"/>
<evidence type="ECO:0000256" key="7">
    <source>
        <dbReference type="ARBA" id="ARBA00022741"/>
    </source>
</evidence>
<reference evidence="12 13" key="1">
    <citation type="submission" date="2022-10" db="EMBL/GenBank/DDBJ databases">
        <title>Aestuariibacter sp. AA17 isolated from Montipora capitata coral fragment.</title>
        <authorList>
            <person name="Emsley S.A."/>
            <person name="Pfannmuller K.M."/>
            <person name="Loughran R.M."/>
            <person name="Shlafstein M."/>
            <person name="Papke E."/>
            <person name="Saw J.H."/>
            <person name="Ushijima B."/>
            <person name="Videau P."/>
        </authorList>
    </citation>
    <scope>NUCLEOTIDE SEQUENCE [LARGE SCALE GENOMIC DNA]</scope>
    <source>
        <strain evidence="12 13">AA17</strain>
    </source>
</reference>
<comment type="caution">
    <text evidence="12">The sequence shown here is derived from an EMBL/GenBank/DDBJ whole genome shotgun (WGS) entry which is preliminary data.</text>
</comment>
<dbReference type="RefSeq" id="WP_263712065.1">
    <property type="nucleotide sequence ID" value="NZ_JAOWKX010000004.1"/>
</dbReference>
<evidence type="ECO:0000256" key="9">
    <source>
        <dbReference type="ARBA" id="ARBA00022840"/>
    </source>
</evidence>
<dbReference type="SUPFAM" id="SSF47384">
    <property type="entry name" value="Homodimeric domain of signal transducing histidine kinase"/>
    <property type="match status" value="1"/>
</dbReference>
<comment type="catalytic activity">
    <reaction evidence="1">
        <text>ATP + protein L-histidine = ADP + protein N-phospho-L-histidine.</text>
        <dbReference type="EC" id="2.7.13.3"/>
    </reaction>
</comment>
<keyword evidence="10" id="KW-0472">Membrane</keyword>
<dbReference type="Gene3D" id="1.10.287.130">
    <property type="match status" value="1"/>
</dbReference>
<dbReference type="PRINTS" id="PR00344">
    <property type="entry name" value="BCTRLSENSOR"/>
</dbReference>
<evidence type="ECO:0000313" key="13">
    <source>
        <dbReference type="Proteomes" id="UP001652504"/>
    </source>
</evidence>
<dbReference type="SMART" id="SM00388">
    <property type="entry name" value="HisKA"/>
    <property type="match status" value="1"/>
</dbReference>
<dbReference type="Gene3D" id="3.30.565.10">
    <property type="entry name" value="Histidine kinase-like ATPase, C-terminal domain"/>
    <property type="match status" value="1"/>
</dbReference>
<dbReference type="GO" id="GO:0005524">
    <property type="term" value="F:ATP binding"/>
    <property type="evidence" value="ECO:0007669"/>
    <property type="project" value="UniProtKB-KW"/>
</dbReference>
<proteinExistence type="predicted"/>
<keyword evidence="10" id="KW-0812">Transmembrane</keyword>
<dbReference type="Proteomes" id="UP001652504">
    <property type="component" value="Unassembled WGS sequence"/>
</dbReference>
<evidence type="ECO:0000256" key="10">
    <source>
        <dbReference type="SAM" id="Phobius"/>
    </source>
</evidence>
<dbReference type="SUPFAM" id="SSF55874">
    <property type="entry name" value="ATPase domain of HSP90 chaperone/DNA topoisomerase II/histidine kinase"/>
    <property type="match status" value="1"/>
</dbReference>
<organism evidence="12 13">
    <name type="scientific">Fluctibacter corallii</name>
    <dbReference type="NCBI Taxonomy" id="2984329"/>
    <lineage>
        <taxon>Bacteria</taxon>
        <taxon>Pseudomonadati</taxon>
        <taxon>Pseudomonadota</taxon>
        <taxon>Gammaproteobacteria</taxon>
        <taxon>Alteromonadales</taxon>
        <taxon>Alteromonadaceae</taxon>
        <taxon>Fluctibacter</taxon>
    </lineage>
</organism>
<dbReference type="PROSITE" id="PS50109">
    <property type="entry name" value="HIS_KIN"/>
    <property type="match status" value="1"/>
</dbReference>
<evidence type="ECO:0000256" key="8">
    <source>
        <dbReference type="ARBA" id="ARBA00022777"/>
    </source>
</evidence>
<feature type="transmembrane region" description="Helical" evidence="10">
    <location>
        <begin position="125"/>
        <end position="144"/>
    </location>
</feature>
<dbReference type="InterPro" id="IPR050980">
    <property type="entry name" value="2C_sensor_his_kinase"/>
</dbReference>
<sequence length="421" mass="47321">MTRLFLSLYVFLAIALIGLSAVLEPLFFDDTQSSNPQIETIAEILSTHQTQTDDLPSLLTVSGTPYHIFNIDDIAWREEDNKILAQRKPLILYEEEGNALIYLQLNTTQIIEVEIARAVPKQGTLLIYSAVFYLLLGLIIFIWVRPLWKDLDYLKSIAENVQPDGSLAKAEVSKNSLIFSIASAINSMSEKVRLLIRSQQELTGAVAHEFRTPLARLKFALALQSEQGPQTLAMQDDVKELEKLVEEMLGYTSIDAQVPEMNITDIPLQQLCETRIAHIPESMKSNTSVQFQPSTKEVSEHSITISADSHFIERALDNLLLNACRHAHSRVIVQIKEEKDHYQIHVEDDGEGVDITLREKVFEPFYRPDQSRNRHRGGAGLGLAIVKRIMEWHKGACFVASSSLGGACFVLSLPKRVTTAR</sequence>
<dbReference type="SMART" id="SM00387">
    <property type="entry name" value="HATPase_c"/>
    <property type="match status" value="1"/>
</dbReference>
<keyword evidence="5" id="KW-0597">Phosphoprotein</keyword>
<keyword evidence="13" id="KW-1185">Reference proteome</keyword>
<evidence type="ECO:0000256" key="2">
    <source>
        <dbReference type="ARBA" id="ARBA00004651"/>
    </source>
</evidence>
<evidence type="ECO:0000259" key="11">
    <source>
        <dbReference type="PROSITE" id="PS50109"/>
    </source>
</evidence>
<dbReference type="InterPro" id="IPR004358">
    <property type="entry name" value="Sig_transdc_His_kin-like_C"/>
</dbReference>
<comment type="subcellular location">
    <subcellularLocation>
        <location evidence="2">Cell membrane</location>
        <topology evidence="2">Multi-pass membrane protein</topology>
    </subcellularLocation>
</comment>
<protein>
    <recommendedName>
        <fullName evidence="3">histidine kinase</fullName>
        <ecNumber evidence="3">2.7.13.3</ecNumber>
    </recommendedName>
</protein>
<dbReference type="PANTHER" id="PTHR44936">
    <property type="entry name" value="SENSOR PROTEIN CREC"/>
    <property type="match status" value="1"/>
</dbReference>
<keyword evidence="7" id="KW-0547">Nucleotide-binding</keyword>
<keyword evidence="10" id="KW-1133">Transmembrane helix</keyword>
<evidence type="ECO:0000256" key="6">
    <source>
        <dbReference type="ARBA" id="ARBA00022679"/>
    </source>
</evidence>
<name>A0ABT3A7W4_9ALTE</name>
<dbReference type="InterPro" id="IPR036890">
    <property type="entry name" value="HATPase_C_sf"/>
</dbReference>
<accession>A0ABT3A7W4</accession>
<dbReference type="Pfam" id="PF00512">
    <property type="entry name" value="HisKA"/>
    <property type="match status" value="1"/>
</dbReference>
<gene>
    <name evidence="12" type="ORF">OE749_08735</name>
</gene>
<feature type="domain" description="Histidine kinase" evidence="11">
    <location>
        <begin position="205"/>
        <end position="417"/>
    </location>
</feature>
<keyword evidence="4" id="KW-1003">Cell membrane</keyword>
<evidence type="ECO:0000313" key="12">
    <source>
        <dbReference type="EMBL" id="MCV2884781.1"/>
    </source>
</evidence>
<dbReference type="PANTHER" id="PTHR44936:SF10">
    <property type="entry name" value="SENSOR PROTEIN RSTB"/>
    <property type="match status" value="1"/>
</dbReference>
<keyword evidence="9 12" id="KW-0067">ATP-binding</keyword>
<evidence type="ECO:0000256" key="3">
    <source>
        <dbReference type="ARBA" id="ARBA00012438"/>
    </source>
</evidence>
<dbReference type="EMBL" id="JAOWKX010000004">
    <property type="protein sequence ID" value="MCV2884781.1"/>
    <property type="molecule type" value="Genomic_DNA"/>
</dbReference>
<dbReference type="InterPro" id="IPR036097">
    <property type="entry name" value="HisK_dim/P_sf"/>
</dbReference>
<dbReference type="CDD" id="cd00082">
    <property type="entry name" value="HisKA"/>
    <property type="match status" value="1"/>
</dbReference>
<keyword evidence="6" id="KW-0808">Transferase</keyword>
<dbReference type="InterPro" id="IPR005467">
    <property type="entry name" value="His_kinase_dom"/>
</dbReference>
<dbReference type="InterPro" id="IPR003594">
    <property type="entry name" value="HATPase_dom"/>
</dbReference>
<evidence type="ECO:0000256" key="5">
    <source>
        <dbReference type="ARBA" id="ARBA00022553"/>
    </source>
</evidence>